<sequence length="52" mass="5967">MTSYATSHVRCCDFASVPDRATVPPWLTKKTSPERVAIFKVKSIDRSTRMFF</sequence>
<dbReference type="Proteomes" id="UP000036367">
    <property type="component" value="Unassembled WGS sequence"/>
</dbReference>
<evidence type="ECO:0000313" key="2">
    <source>
        <dbReference type="Proteomes" id="UP000036367"/>
    </source>
</evidence>
<gene>
    <name evidence="1" type="ORF">RISK_003988</name>
</gene>
<dbReference type="STRING" id="595434.RISK_003988"/>
<accession>A0A0J1EES2</accession>
<reference evidence="1" key="1">
    <citation type="submission" date="2015-05" db="EMBL/GenBank/DDBJ databases">
        <title>Permanent draft genome of Rhodopirellula islandicus K833.</title>
        <authorList>
            <person name="Kizina J."/>
            <person name="Richter M."/>
            <person name="Glockner F.O."/>
            <person name="Harder J."/>
        </authorList>
    </citation>
    <scope>NUCLEOTIDE SEQUENCE [LARGE SCALE GENOMIC DNA]</scope>
    <source>
        <strain evidence="1">K833</strain>
    </source>
</reference>
<proteinExistence type="predicted"/>
<organism evidence="1 2">
    <name type="scientific">Rhodopirellula islandica</name>
    <dbReference type="NCBI Taxonomy" id="595434"/>
    <lineage>
        <taxon>Bacteria</taxon>
        <taxon>Pseudomonadati</taxon>
        <taxon>Planctomycetota</taxon>
        <taxon>Planctomycetia</taxon>
        <taxon>Pirellulales</taxon>
        <taxon>Pirellulaceae</taxon>
        <taxon>Rhodopirellula</taxon>
    </lineage>
</organism>
<evidence type="ECO:0000313" key="1">
    <source>
        <dbReference type="EMBL" id="KLU04019.1"/>
    </source>
</evidence>
<dbReference type="AlphaFoldDB" id="A0A0J1EES2"/>
<protein>
    <submittedName>
        <fullName evidence="1">Uncharacterized protein</fullName>
    </submittedName>
</protein>
<name>A0A0J1EES2_RHOIS</name>
<keyword evidence="2" id="KW-1185">Reference proteome</keyword>
<dbReference type="EMBL" id="LECT01000030">
    <property type="protein sequence ID" value="KLU04019.1"/>
    <property type="molecule type" value="Genomic_DNA"/>
</dbReference>
<comment type="caution">
    <text evidence="1">The sequence shown here is derived from an EMBL/GenBank/DDBJ whole genome shotgun (WGS) entry which is preliminary data.</text>
</comment>